<proteinExistence type="predicted"/>
<dbReference type="AlphaFoldDB" id="A0A1I7YHQ0"/>
<keyword evidence="1" id="KW-1185">Reference proteome</keyword>
<sequence length="69" mass="8275">MLPRPHLRHRGEVRPDCQDYEKRGYLREGKQPVRITVAHVRFEDRAVRFPNEGMLKVEEVENEHSSKQH</sequence>
<dbReference type="WBParaSite" id="L893_g16490.t1">
    <property type="protein sequence ID" value="L893_g16490.t1"/>
    <property type="gene ID" value="L893_g16490"/>
</dbReference>
<evidence type="ECO:0000313" key="1">
    <source>
        <dbReference type="Proteomes" id="UP000095287"/>
    </source>
</evidence>
<evidence type="ECO:0000313" key="2">
    <source>
        <dbReference type="WBParaSite" id="L893_g16490.t1"/>
    </source>
</evidence>
<reference evidence="2" key="1">
    <citation type="submission" date="2016-11" db="UniProtKB">
        <authorList>
            <consortium name="WormBaseParasite"/>
        </authorList>
    </citation>
    <scope>IDENTIFICATION</scope>
</reference>
<name>A0A1I7YHQ0_9BILA</name>
<protein>
    <submittedName>
        <fullName evidence="2">SHSP domain-containing protein</fullName>
    </submittedName>
</protein>
<accession>A0A1I7YHQ0</accession>
<dbReference type="Proteomes" id="UP000095287">
    <property type="component" value="Unplaced"/>
</dbReference>
<organism evidence="1 2">
    <name type="scientific">Steinernema glaseri</name>
    <dbReference type="NCBI Taxonomy" id="37863"/>
    <lineage>
        <taxon>Eukaryota</taxon>
        <taxon>Metazoa</taxon>
        <taxon>Ecdysozoa</taxon>
        <taxon>Nematoda</taxon>
        <taxon>Chromadorea</taxon>
        <taxon>Rhabditida</taxon>
        <taxon>Tylenchina</taxon>
        <taxon>Panagrolaimomorpha</taxon>
        <taxon>Strongyloidoidea</taxon>
        <taxon>Steinernematidae</taxon>
        <taxon>Steinernema</taxon>
    </lineage>
</organism>